<gene>
    <name evidence="3" type="ORF">HZZ13_00705</name>
</gene>
<organism evidence="3 4">
    <name type="scientific">Bradyrhizobium agreste</name>
    <dbReference type="NCBI Taxonomy" id="2751811"/>
    <lineage>
        <taxon>Bacteria</taxon>
        <taxon>Pseudomonadati</taxon>
        <taxon>Pseudomonadota</taxon>
        <taxon>Alphaproteobacteria</taxon>
        <taxon>Hyphomicrobiales</taxon>
        <taxon>Nitrobacteraceae</taxon>
        <taxon>Bradyrhizobium</taxon>
    </lineage>
</organism>
<feature type="coiled-coil region" evidence="1">
    <location>
        <begin position="46"/>
        <end position="73"/>
    </location>
</feature>
<feature type="transmembrane region" description="Helical" evidence="2">
    <location>
        <begin position="27"/>
        <end position="49"/>
    </location>
</feature>
<accession>A0ABS0PGV9</accession>
<evidence type="ECO:0000256" key="2">
    <source>
        <dbReference type="SAM" id="Phobius"/>
    </source>
</evidence>
<proteinExistence type="predicted"/>
<dbReference type="RefSeq" id="WP_197957778.1">
    <property type="nucleotide sequence ID" value="NZ_JACCHP010000001.1"/>
</dbReference>
<evidence type="ECO:0000313" key="3">
    <source>
        <dbReference type="EMBL" id="MBH5396340.1"/>
    </source>
</evidence>
<protein>
    <recommendedName>
        <fullName evidence="5">LapA family protein</fullName>
    </recommendedName>
</protein>
<keyword evidence="4" id="KW-1185">Reference proteome</keyword>
<dbReference type="EMBL" id="JACCHP010000001">
    <property type="protein sequence ID" value="MBH5396340.1"/>
    <property type="molecule type" value="Genomic_DNA"/>
</dbReference>
<keyword evidence="2" id="KW-0472">Membrane</keyword>
<name>A0ABS0PGV9_9BRAD</name>
<sequence length="117" mass="13200">MQPLLIIPLSIVLVADPQPTNISAWQAAIPLFAAIVTALFGFIGVLVGLRWNAKQAEKTEQRLRRNKREVLRISLWAELSSLAHVIEEERLATLKRTLSPGFRWLRASRSTSKISRT</sequence>
<evidence type="ECO:0000313" key="4">
    <source>
        <dbReference type="Proteomes" id="UP000807370"/>
    </source>
</evidence>
<reference evidence="3 4" key="1">
    <citation type="submission" date="2020-07" db="EMBL/GenBank/DDBJ databases">
        <title>Bradyrhizobium diversity isolated from nodules of indigenous legumes of Western Australia.</title>
        <authorList>
            <person name="Klepa M.S."/>
        </authorList>
    </citation>
    <scope>NUCLEOTIDE SEQUENCE [LARGE SCALE GENOMIC DNA]</scope>
    <source>
        <strain evidence="3 4">CNPSo 4010</strain>
    </source>
</reference>
<evidence type="ECO:0000256" key="1">
    <source>
        <dbReference type="SAM" id="Coils"/>
    </source>
</evidence>
<keyword evidence="2" id="KW-1133">Transmembrane helix</keyword>
<keyword evidence="1" id="KW-0175">Coiled coil</keyword>
<comment type="caution">
    <text evidence="3">The sequence shown here is derived from an EMBL/GenBank/DDBJ whole genome shotgun (WGS) entry which is preliminary data.</text>
</comment>
<keyword evidence="2" id="KW-0812">Transmembrane</keyword>
<dbReference type="Proteomes" id="UP000807370">
    <property type="component" value="Unassembled WGS sequence"/>
</dbReference>
<evidence type="ECO:0008006" key="5">
    <source>
        <dbReference type="Google" id="ProtNLM"/>
    </source>
</evidence>